<dbReference type="GO" id="GO:0098796">
    <property type="term" value="C:membrane protein complex"/>
    <property type="evidence" value="ECO:0007669"/>
    <property type="project" value="UniProtKB-ARBA"/>
</dbReference>
<keyword evidence="1" id="KW-0813">Transport</keyword>
<dbReference type="InterPro" id="IPR003439">
    <property type="entry name" value="ABC_transporter-like_ATP-bd"/>
</dbReference>
<name>A0A7S1Q5D0_NEODS</name>
<dbReference type="GO" id="GO:0005886">
    <property type="term" value="C:plasma membrane"/>
    <property type="evidence" value="ECO:0007669"/>
    <property type="project" value="TreeGrafter"/>
</dbReference>
<dbReference type="GO" id="GO:0022857">
    <property type="term" value="F:transmembrane transporter activity"/>
    <property type="evidence" value="ECO:0007669"/>
    <property type="project" value="TreeGrafter"/>
</dbReference>
<feature type="domain" description="ABC transporter" evidence="5">
    <location>
        <begin position="16"/>
        <end position="257"/>
    </location>
</feature>
<dbReference type="PANTHER" id="PTHR24220:SF688">
    <property type="entry name" value="ABC TRANSPORTER H FAMILY MEMBER 2"/>
    <property type="match status" value="1"/>
</dbReference>
<keyword evidence="3" id="KW-0067">ATP-binding</keyword>
<evidence type="ECO:0000256" key="4">
    <source>
        <dbReference type="SAM" id="MobiDB-lite"/>
    </source>
</evidence>
<dbReference type="CDD" id="cd03255">
    <property type="entry name" value="ABC_MJ0796_LolCDE_FtsE"/>
    <property type="match status" value="1"/>
</dbReference>
<dbReference type="Gene3D" id="3.40.50.300">
    <property type="entry name" value="P-loop containing nucleotide triphosphate hydrolases"/>
    <property type="match status" value="1"/>
</dbReference>
<accession>A0A7S1Q5D0</accession>
<dbReference type="InterPro" id="IPR027417">
    <property type="entry name" value="P-loop_NTPase"/>
</dbReference>
<dbReference type="PANTHER" id="PTHR24220">
    <property type="entry name" value="IMPORT ATP-BINDING PROTEIN"/>
    <property type="match status" value="1"/>
</dbReference>
<dbReference type="PROSITE" id="PS50893">
    <property type="entry name" value="ABC_TRANSPORTER_2"/>
    <property type="match status" value="1"/>
</dbReference>
<dbReference type="InterPro" id="IPR017911">
    <property type="entry name" value="MacB-like_ATP-bd"/>
</dbReference>
<reference evidence="6" key="1">
    <citation type="submission" date="2021-01" db="EMBL/GenBank/DDBJ databases">
        <authorList>
            <person name="Corre E."/>
            <person name="Pelletier E."/>
            <person name="Niang G."/>
            <person name="Scheremetjew M."/>
            <person name="Finn R."/>
            <person name="Kale V."/>
            <person name="Holt S."/>
            <person name="Cochrane G."/>
            <person name="Meng A."/>
            <person name="Brown T."/>
            <person name="Cohen L."/>
        </authorList>
    </citation>
    <scope>NUCLEOTIDE SEQUENCE</scope>
    <source>
        <strain evidence="6">CCAP 1951/1</strain>
    </source>
</reference>
<evidence type="ECO:0000259" key="5">
    <source>
        <dbReference type="PROSITE" id="PS50893"/>
    </source>
</evidence>
<feature type="region of interest" description="Disordered" evidence="4">
    <location>
        <begin position="318"/>
        <end position="346"/>
    </location>
</feature>
<evidence type="ECO:0000256" key="2">
    <source>
        <dbReference type="ARBA" id="ARBA00022741"/>
    </source>
</evidence>
<feature type="region of interest" description="Disordered" evidence="4">
    <location>
        <begin position="265"/>
        <end position="284"/>
    </location>
</feature>
<dbReference type="EMBL" id="HBGF01023098">
    <property type="protein sequence ID" value="CAD9116995.1"/>
    <property type="molecule type" value="Transcribed_RNA"/>
</dbReference>
<sequence length="346" mass="37600">MAGAVQRKENIGEVVISSENVHKTYLLGVEGVAALRGVSVDVQQGELLVIYGTSGGGKSTLLNVLGTIDTPTKGNLSIFGARITDRTPDSVLAGLRNKKVGFVFQSFNLLSTMTALDNVALPMIIAGERSASEIEERARHLLEEVGLGHRVDHYPSMLSGGEQQRVTIARALANDPDVLLLDEPTGDLDTMNTHLILNILMTLNQDRGLTMAMVTHDVYMKQYANRVLYLRDGKVHRVEEVGELTRNAALSELSELVARDQERLKAKRSGNASDTVGGIHRGTAREVLRNPSDYATYSPAANPDSFQKNERPALFQKLFPKHNNNGGGDNASVGRGNDDGTEMQQI</sequence>
<dbReference type="SMART" id="SM00382">
    <property type="entry name" value="AAA"/>
    <property type="match status" value="1"/>
</dbReference>
<gene>
    <name evidence="6" type="ORF">NDES1114_LOCUS15254</name>
</gene>
<protein>
    <recommendedName>
        <fullName evidence="5">ABC transporter domain-containing protein</fullName>
    </recommendedName>
</protein>
<dbReference type="GO" id="GO:0016887">
    <property type="term" value="F:ATP hydrolysis activity"/>
    <property type="evidence" value="ECO:0007669"/>
    <property type="project" value="InterPro"/>
</dbReference>
<dbReference type="FunFam" id="3.40.50.300:FF:000032">
    <property type="entry name" value="Export ABC transporter ATP-binding protein"/>
    <property type="match status" value="1"/>
</dbReference>
<evidence type="ECO:0000313" key="6">
    <source>
        <dbReference type="EMBL" id="CAD9116995.1"/>
    </source>
</evidence>
<evidence type="ECO:0000256" key="3">
    <source>
        <dbReference type="ARBA" id="ARBA00022840"/>
    </source>
</evidence>
<dbReference type="AlphaFoldDB" id="A0A7S1Q5D0"/>
<dbReference type="PROSITE" id="PS00211">
    <property type="entry name" value="ABC_TRANSPORTER_1"/>
    <property type="match status" value="1"/>
</dbReference>
<dbReference type="InterPro" id="IPR003593">
    <property type="entry name" value="AAA+_ATPase"/>
</dbReference>
<proteinExistence type="predicted"/>
<dbReference type="InterPro" id="IPR015854">
    <property type="entry name" value="ABC_transpr_LolD-like"/>
</dbReference>
<dbReference type="GO" id="GO:0005524">
    <property type="term" value="F:ATP binding"/>
    <property type="evidence" value="ECO:0007669"/>
    <property type="project" value="UniProtKB-KW"/>
</dbReference>
<dbReference type="InterPro" id="IPR017871">
    <property type="entry name" value="ABC_transporter-like_CS"/>
</dbReference>
<keyword evidence="2" id="KW-0547">Nucleotide-binding</keyword>
<dbReference type="Pfam" id="PF00005">
    <property type="entry name" value="ABC_tran"/>
    <property type="match status" value="1"/>
</dbReference>
<dbReference type="SUPFAM" id="SSF52540">
    <property type="entry name" value="P-loop containing nucleoside triphosphate hydrolases"/>
    <property type="match status" value="1"/>
</dbReference>
<organism evidence="6">
    <name type="scientific">Neobodo designis</name>
    <name type="common">Flagellated protozoan</name>
    <name type="synonym">Bodo designis</name>
    <dbReference type="NCBI Taxonomy" id="312471"/>
    <lineage>
        <taxon>Eukaryota</taxon>
        <taxon>Discoba</taxon>
        <taxon>Euglenozoa</taxon>
        <taxon>Kinetoplastea</taxon>
        <taxon>Metakinetoplastina</taxon>
        <taxon>Neobodonida</taxon>
        <taxon>Neobodo</taxon>
    </lineage>
</organism>
<evidence type="ECO:0000256" key="1">
    <source>
        <dbReference type="ARBA" id="ARBA00022448"/>
    </source>
</evidence>